<keyword evidence="4" id="KW-0804">Transcription</keyword>
<dbReference type="GO" id="GO:0006351">
    <property type="term" value="P:DNA-templated transcription"/>
    <property type="evidence" value="ECO:0007669"/>
    <property type="project" value="TreeGrafter"/>
</dbReference>
<dbReference type="PROSITE" id="PS50931">
    <property type="entry name" value="HTH_LYSR"/>
    <property type="match status" value="1"/>
</dbReference>
<dbReference type="Gene3D" id="3.40.190.290">
    <property type="match status" value="1"/>
</dbReference>
<evidence type="ECO:0000313" key="6">
    <source>
        <dbReference type="EMBL" id="PZX36323.1"/>
    </source>
</evidence>
<evidence type="ECO:0000256" key="4">
    <source>
        <dbReference type="ARBA" id="ARBA00023163"/>
    </source>
</evidence>
<proteinExistence type="inferred from homology"/>
<dbReference type="InterPro" id="IPR005119">
    <property type="entry name" value="LysR_subst-bd"/>
</dbReference>
<comment type="caution">
    <text evidence="6">The sequence shown here is derived from an EMBL/GenBank/DDBJ whole genome shotgun (WGS) entry which is preliminary data.</text>
</comment>
<dbReference type="InterPro" id="IPR000847">
    <property type="entry name" value="LysR_HTH_N"/>
</dbReference>
<dbReference type="Pfam" id="PF03466">
    <property type="entry name" value="LysR_substrate"/>
    <property type="match status" value="1"/>
</dbReference>
<protein>
    <submittedName>
        <fullName evidence="6">LysR family transcriptional regulator</fullName>
    </submittedName>
</protein>
<accession>A0A2W7PLW7</accession>
<dbReference type="InterPro" id="IPR058163">
    <property type="entry name" value="LysR-type_TF_proteobact-type"/>
</dbReference>
<evidence type="ECO:0000256" key="3">
    <source>
        <dbReference type="ARBA" id="ARBA00023125"/>
    </source>
</evidence>
<comment type="similarity">
    <text evidence="1">Belongs to the LysR transcriptional regulatory family.</text>
</comment>
<dbReference type="InterPro" id="IPR036388">
    <property type="entry name" value="WH-like_DNA-bd_sf"/>
</dbReference>
<organism evidence="6 7">
    <name type="scientific">Roseinatronobacter thiooxidans</name>
    <dbReference type="NCBI Taxonomy" id="121821"/>
    <lineage>
        <taxon>Bacteria</taxon>
        <taxon>Pseudomonadati</taxon>
        <taxon>Pseudomonadota</taxon>
        <taxon>Alphaproteobacteria</taxon>
        <taxon>Rhodobacterales</taxon>
        <taxon>Paracoccaceae</taxon>
        <taxon>Roseinatronobacter</taxon>
    </lineage>
</organism>
<keyword evidence="3" id="KW-0238">DNA-binding</keyword>
<dbReference type="GO" id="GO:0003700">
    <property type="term" value="F:DNA-binding transcription factor activity"/>
    <property type="evidence" value="ECO:0007669"/>
    <property type="project" value="InterPro"/>
</dbReference>
<evidence type="ECO:0000259" key="5">
    <source>
        <dbReference type="PROSITE" id="PS50931"/>
    </source>
</evidence>
<name>A0A2W7PLW7_9RHOB</name>
<dbReference type="InterPro" id="IPR036390">
    <property type="entry name" value="WH_DNA-bd_sf"/>
</dbReference>
<dbReference type="Gene3D" id="1.10.10.10">
    <property type="entry name" value="Winged helix-like DNA-binding domain superfamily/Winged helix DNA-binding domain"/>
    <property type="match status" value="1"/>
</dbReference>
<dbReference type="PANTHER" id="PTHR30537">
    <property type="entry name" value="HTH-TYPE TRANSCRIPTIONAL REGULATOR"/>
    <property type="match status" value="1"/>
</dbReference>
<dbReference type="Pfam" id="PF00126">
    <property type="entry name" value="HTH_1"/>
    <property type="match status" value="1"/>
</dbReference>
<dbReference type="EMBL" id="QKZQ01000031">
    <property type="protein sequence ID" value="PZX36323.1"/>
    <property type="molecule type" value="Genomic_DNA"/>
</dbReference>
<dbReference type="SUPFAM" id="SSF53850">
    <property type="entry name" value="Periplasmic binding protein-like II"/>
    <property type="match status" value="1"/>
</dbReference>
<dbReference type="STRING" id="121821.GCA_001870675_01572"/>
<dbReference type="AlphaFoldDB" id="A0A2W7PLW7"/>
<evidence type="ECO:0000313" key="7">
    <source>
        <dbReference type="Proteomes" id="UP000249364"/>
    </source>
</evidence>
<reference evidence="6 7" key="1">
    <citation type="submission" date="2018-06" db="EMBL/GenBank/DDBJ databases">
        <title>Genomic Encyclopedia of Archaeal and Bacterial Type Strains, Phase II (KMG-II): from individual species to whole genera.</title>
        <authorList>
            <person name="Goeker M."/>
        </authorList>
    </citation>
    <scope>NUCLEOTIDE SEQUENCE [LARGE SCALE GENOMIC DNA]</scope>
    <source>
        <strain evidence="6 7">DSM 13087</strain>
    </source>
</reference>
<feature type="domain" description="HTH lysR-type" evidence="5">
    <location>
        <begin position="2"/>
        <end position="59"/>
    </location>
</feature>
<gene>
    <name evidence="6" type="ORF">LY56_03438</name>
</gene>
<evidence type="ECO:0000256" key="1">
    <source>
        <dbReference type="ARBA" id="ARBA00009437"/>
    </source>
</evidence>
<keyword evidence="7" id="KW-1185">Reference proteome</keyword>
<sequence length="306" mass="33509">MMDWDDMRVFLALARMESLGRAGQHLRLDPATVGRRIARLEEGLGRRLFTRSHQGYALTDEGARLLPHAVAAENTMAAAAQEAGAGSTGLSGQIRVGAPDGCANYLLPQVVAAICEENPALDVQIIALPRVFNLSRREADMAIGVSAPQTGRLSVQKICDYRLHLAAASSYLDQHPPITKAEDLRQHRIIGYIPDMIFDSELDYLAELGLDRVALGSNSVAVQFNFIRHAAGLGVVHDFALPSAPGLVRILPQVFSLKRSFYLIRHLDDRRVSRLNRFAETLYRGIRKELARLEGAVDGPLPSDAA</sequence>
<dbReference type="PANTHER" id="PTHR30537:SF3">
    <property type="entry name" value="TRANSCRIPTIONAL REGULATORY PROTEIN"/>
    <property type="match status" value="1"/>
</dbReference>
<dbReference type="GO" id="GO:0043565">
    <property type="term" value="F:sequence-specific DNA binding"/>
    <property type="evidence" value="ECO:0007669"/>
    <property type="project" value="TreeGrafter"/>
</dbReference>
<dbReference type="Proteomes" id="UP000249364">
    <property type="component" value="Unassembled WGS sequence"/>
</dbReference>
<keyword evidence="2" id="KW-0805">Transcription regulation</keyword>
<dbReference type="SUPFAM" id="SSF46785">
    <property type="entry name" value="Winged helix' DNA-binding domain"/>
    <property type="match status" value="1"/>
</dbReference>
<evidence type="ECO:0000256" key="2">
    <source>
        <dbReference type="ARBA" id="ARBA00023015"/>
    </source>
</evidence>